<proteinExistence type="predicted"/>
<evidence type="ECO:0000256" key="1">
    <source>
        <dbReference type="SAM" id="MobiDB-lite"/>
    </source>
</evidence>
<dbReference type="AlphaFoldDB" id="A0AAV6GS29"/>
<accession>A0AAV6GS29</accession>
<comment type="caution">
    <text evidence="2">The sequence shown here is derived from an EMBL/GenBank/DDBJ whole genome shotgun (WGS) entry which is preliminary data.</text>
</comment>
<name>A0AAV6GS29_9TELE</name>
<gene>
    <name evidence="2" type="ORF">AALO_G00091020</name>
</gene>
<keyword evidence="3" id="KW-1185">Reference proteome</keyword>
<protein>
    <submittedName>
        <fullName evidence="2">Uncharacterized protein</fullName>
    </submittedName>
</protein>
<evidence type="ECO:0000313" key="3">
    <source>
        <dbReference type="Proteomes" id="UP000823561"/>
    </source>
</evidence>
<sequence>MTEPLIPVKVEIKEEDFDDFLHEHILASKLEDNTVLEHDCKTETQTSSTYKEEKFIPVDITEGNDSYTTNPISLAQMNRASVVLVDCCRPQGQRGTNKQTNGDAEPSETRVERITHGKSFNRGSDLNPHQATQSGQKWVILRDTRGSILGKSHIGVLHVGRVSEPKENSLSIREHILE</sequence>
<feature type="region of interest" description="Disordered" evidence="1">
    <location>
        <begin position="91"/>
        <end position="111"/>
    </location>
</feature>
<reference evidence="2" key="1">
    <citation type="submission" date="2020-10" db="EMBL/GenBank/DDBJ databases">
        <title>Chromosome-scale genome assembly of the Allis shad, Alosa alosa.</title>
        <authorList>
            <person name="Margot Z."/>
            <person name="Christophe K."/>
            <person name="Cabau C."/>
            <person name="Louis A."/>
            <person name="Berthelot C."/>
            <person name="Parey E."/>
            <person name="Roest Crollius H."/>
            <person name="Montfort J."/>
            <person name="Robinson-Rechavi M."/>
            <person name="Bucao C."/>
            <person name="Bouchez O."/>
            <person name="Gislard M."/>
            <person name="Lluch J."/>
            <person name="Milhes M."/>
            <person name="Lampietro C."/>
            <person name="Lopez Roques C."/>
            <person name="Donnadieu C."/>
            <person name="Braasch I."/>
            <person name="Desvignes T."/>
            <person name="Postlethwait J."/>
            <person name="Bobe J."/>
            <person name="Guiguen Y."/>
        </authorList>
    </citation>
    <scope>NUCLEOTIDE SEQUENCE</scope>
    <source>
        <strain evidence="2">M-15738</strain>
        <tissue evidence="2">Blood</tissue>
    </source>
</reference>
<evidence type="ECO:0000313" key="2">
    <source>
        <dbReference type="EMBL" id="KAG5277755.1"/>
    </source>
</evidence>
<dbReference type="Proteomes" id="UP000823561">
    <property type="component" value="Chromosome 7"/>
</dbReference>
<feature type="compositionally biased region" description="Polar residues" evidence="1">
    <location>
        <begin position="93"/>
        <end position="102"/>
    </location>
</feature>
<dbReference type="EMBL" id="JADWDJ010000007">
    <property type="protein sequence ID" value="KAG5277755.1"/>
    <property type="molecule type" value="Genomic_DNA"/>
</dbReference>
<organism evidence="2 3">
    <name type="scientific">Alosa alosa</name>
    <name type="common">allis shad</name>
    <dbReference type="NCBI Taxonomy" id="278164"/>
    <lineage>
        <taxon>Eukaryota</taxon>
        <taxon>Metazoa</taxon>
        <taxon>Chordata</taxon>
        <taxon>Craniata</taxon>
        <taxon>Vertebrata</taxon>
        <taxon>Euteleostomi</taxon>
        <taxon>Actinopterygii</taxon>
        <taxon>Neopterygii</taxon>
        <taxon>Teleostei</taxon>
        <taxon>Clupei</taxon>
        <taxon>Clupeiformes</taxon>
        <taxon>Clupeoidei</taxon>
        <taxon>Clupeidae</taxon>
        <taxon>Alosa</taxon>
    </lineage>
</organism>